<proteinExistence type="predicted"/>
<dbReference type="Pfam" id="PF23121">
    <property type="entry name" value="SPOC_AIPP2"/>
    <property type="match status" value="1"/>
</dbReference>
<dbReference type="InterPro" id="IPR056280">
    <property type="entry name" value="AIPP2-like_SPOC"/>
</dbReference>
<dbReference type="EMBL" id="JAZDWU010000004">
    <property type="protein sequence ID" value="KAL0003692.1"/>
    <property type="molecule type" value="Genomic_DNA"/>
</dbReference>
<dbReference type="InterPro" id="IPR049914">
    <property type="entry name" value="PHD1-3/5-6"/>
</dbReference>
<evidence type="ECO:0000256" key="4">
    <source>
        <dbReference type="ARBA" id="ARBA00023015"/>
    </source>
</evidence>
<dbReference type="GO" id="GO:0034244">
    <property type="term" value="P:negative regulation of transcription elongation by RNA polymerase II"/>
    <property type="evidence" value="ECO:0007669"/>
    <property type="project" value="InterPro"/>
</dbReference>
<dbReference type="AlphaFoldDB" id="A0AAW2D1I0"/>
<dbReference type="PANTHER" id="PTHR33304">
    <property type="match status" value="1"/>
</dbReference>
<organism evidence="7 8">
    <name type="scientific">Lithocarpus litseifolius</name>
    <dbReference type="NCBI Taxonomy" id="425828"/>
    <lineage>
        <taxon>Eukaryota</taxon>
        <taxon>Viridiplantae</taxon>
        <taxon>Streptophyta</taxon>
        <taxon>Embryophyta</taxon>
        <taxon>Tracheophyta</taxon>
        <taxon>Spermatophyta</taxon>
        <taxon>Magnoliopsida</taxon>
        <taxon>eudicotyledons</taxon>
        <taxon>Gunneridae</taxon>
        <taxon>Pentapetalae</taxon>
        <taxon>rosids</taxon>
        <taxon>fabids</taxon>
        <taxon>Fagales</taxon>
        <taxon>Fagaceae</taxon>
        <taxon>Lithocarpus</taxon>
    </lineage>
</organism>
<comment type="caution">
    <text evidence="7">The sequence shown here is derived from an EMBL/GenBank/DDBJ whole genome shotgun (WGS) entry which is preliminary data.</text>
</comment>
<evidence type="ECO:0000259" key="6">
    <source>
        <dbReference type="Pfam" id="PF23121"/>
    </source>
</evidence>
<gene>
    <name evidence="7" type="ORF">SO802_011253</name>
</gene>
<evidence type="ECO:0000256" key="2">
    <source>
        <dbReference type="ARBA" id="ARBA00022771"/>
    </source>
</evidence>
<dbReference type="GO" id="GO:0140566">
    <property type="term" value="F:histone reader activity"/>
    <property type="evidence" value="ECO:0007669"/>
    <property type="project" value="InterPro"/>
</dbReference>
<keyword evidence="8" id="KW-1185">Reference proteome</keyword>
<name>A0AAW2D1I0_9ROSI</name>
<evidence type="ECO:0000256" key="3">
    <source>
        <dbReference type="ARBA" id="ARBA00022833"/>
    </source>
</evidence>
<feature type="domain" description="AIPP2-like SPOC-like" evidence="6">
    <location>
        <begin position="174"/>
        <end position="294"/>
    </location>
</feature>
<keyword evidence="5" id="KW-0804">Transcription</keyword>
<accession>A0AAW2D1I0</accession>
<sequence>MLNSCTMVNQENVKSNALCSSGPSILNRDKGMQVHPEVQKAIEKAKVKFLPAEEAINFIPGTKTRQVNHSNWGTPSVSLSKRTIAVAQNVTSKCHPLTKNTCFDSTAKRLKTIGLEDRPGKSVASAVNAKPNSCGTLSTGAAPSNLEIQERNSPMIMSNYWKYPPNGPSLEIVWKGCFEVLDFSLDAGFYEGFLAHPPIKVSRKAYEFSKQIAGVLQFKLHPRCDLWPENFQTNFPDGNDIALYFYPGKFERSRKKYSSLLKFIEQNDLALKSLMGHVELLVFPSSLLHKNSQTQPFVQKWLCSGTLACSESKHTKVVGKCMIRNKMDMNHCSHPLVHNAL</sequence>
<keyword evidence="3" id="KW-0862">Zinc</keyword>
<evidence type="ECO:0000313" key="7">
    <source>
        <dbReference type="EMBL" id="KAL0003692.1"/>
    </source>
</evidence>
<dbReference type="GO" id="GO:0008270">
    <property type="term" value="F:zinc ion binding"/>
    <property type="evidence" value="ECO:0007669"/>
    <property type="project" value="UniProtKB-KW"/>
</dbReference>
<evidence type="ECO:0000313" key="8">
    <source>
        <dbReference type="Proteomes" id="UP001459277"/>
    </source>
</evidence>
<dbReference type="PANTHER" id="PTHR33304:SF36">
    <property type="entry name" value="GB|AAF26970.1-RELATED"/>
    <property type="match status" value="1"/>
</dbReference>
<keyword evidence="2" id="KW-0863">Zinc-finger</keyword>
<evidence type="ECO:0000256" key="5">
    <source>
        <dbReference type="ARBA" id="ARBA00023163"/>
    </source>
</evidence>
<dbReference type="Proteomes" id="UP001459277">
    <property type="component" value="Unassembled WGS sequence"/>
</dbReference>
<evidence type="ECO:0000256" key="1">
    <source>
        <dbReference type="ARBA" id="ARBA00022723"/>
    </source>
</evidence>
<keyword evidence="4" id="KW-0805">Transcription regulation</keyword>
<keyword evidence="1" id="KW-0479">Metal-binding</keyword>
<reference evidence="7 8" key="1">
    <citation type="submission" date="2024-01" db="EMBL/GenBank/DDBJ databases">
        <title>A telomere-to-telomere, gap-free genome of sweet tea (Lithocarpus litseifolius).</title>
        <authorList>
            <person name="Zhou J."/>
        </authorList>
    </citation>
    <scope>NUCLEOTIDE SEQUENCE [LARGE SCALE GENOMIC DNA]</scope>
    <source>
        <strain evidence="7">Zhou-2022a</strain>
        <tissue evidence="7">Leaf</tissue>
    </source>
</reference>
<protein>
    <recommendedName>
        <fullName evidence="6">AIPP2-like SPOC-like domain-containing protein</fullName>
    </recommendedName>
</protein>